<feature type="domain" description="ABC-type glycine betaine transport system substrate-binding" evidence="5">
    <location>
        <begin position="184"/>
        <end position="284"/>
    </location>
</feature>
<dbReference type="EMBL" id="JBCITK010000001">
    <property type="protein sequence ID" value="MEN0642437.1"/>
    <property type="molecule type" value="Genomic_DNA"/>
</dbReference>
<dbReference type="Proteomes" id="UP001418796">
    <property type="component" value="Unassembled WGS sequence"/>
</dbReference>
<evidence type="ECO:0000256" key="2">
    <source>
        <dbReference type="ARBA" id="ARBA00022448"/>
    </source>
</evidence>
<dbReference type="Pfam" id="PF04069">
    <property type="entry name" value="OpuAC"/>
    <property type="match status" value="2"/>
</dbReference>
<evidence type="ECO:0000256" key="1">
    <source>
        <dbReference type="ARBA" id="ARBA00004236"/>
    </source>
</evidence>
<dbReference type="PROSITE" id="PS51257">
    <property type="entry name" value="PROKAR_LIPOPROTEIN"/>
    <property type="match status" value="1"/>
</dbReference>
<evidence type="ECO:0000313" key="7">
    <source>
        <dbReference type="Proteomes" id="UP001418796"/>
    </source>
</evidence>
<keyword evidence="4" id="KW-0472">Membrane</keyword>
<dbReference type="Gene3D" id="3.10.105.10">
    <property type="entry name" value="Dipeptide-binding Protein, Domain 3"/>
    <property type="match status" value="1"/>
</dbReference>
<keyword evidence="2" id="KW-0813">Transport</keyword>
<dbReference type="RefSeq" id="WP_343129561.1">
    <property type="nucleotide sequence ID" value="NZ_JBCITK010000001.1"/>
</dbReference>
<name>A0ABU9VFQ7_9BACI</name>
<dbReference type="InterPro" id="IPR007210">
    <property type="entry name" value="ABC_Gly_betaine_transp_sub-bd"/>
</dbReference>
<evidence type="ECO:0000313" key="6">
    <source>
        <dbReference type="EMBL" id="MEN0642437.1"/>
    </source>
</evidence>
<dbReference type="SUPFAM" id="SSF53850">
    <property type="entry name" value="Periplasmic binding protein-like II"/>
    <property type="match status" value="2"/>
</dbReference>
<protein>
    <submittedName>
        <fullName evidence="6">Glycine betaine ABC transporter substrate-binding protein</fullName>
    </submittedName>
</protein>
<feature type="domain" description="ABC-type glycine betaine transport system substrate-binding" evidence="5">
    <location>
        <begin position="31"/>
        <end position="164"/>
    </location>
</feature>
<organism evidence="6 7">
    <name type="scientific">Alkalicoccobacillus gibsonii</name>
    <dbReference type="NCBI Taxonomy" id="79881"/>
    <lineage>
        <taxon>Bacteria</taxon>
        <taxon>Bacillati</taxon>
        <taxon>Bacillota</taxon>
        <taxon>Bacilli</taxon>
        <taxon>Bacillales</taxon>
        <taxon>Bacillaceae</taxon>
        <taxon>Alkalicoccobacillus</taxon>
    </lineage>
</organism>
<evidence type="ECO:0000259" key="5">
    <source>
        <dbReference type="Pfam" id="PF04069"/>
    </source>
</evidence>
<dbReference type="PANTHER" id="PTHR47737">
    <property type="entry name" value="GLYCINE BETAINE/PROLINE BETAINE TRANSPORT SYSTEM PERMEASE PROTEIN PROW"/>
    <property type="match status" value="1"/>
</dbReference>
<evidence type="ECO:0000256" key="4">
    <source>
        <dbReference type="ARBA" id="ARBA00023136"/>
    </source>
</evidence>
<accession>A0ABU9VFQ7</accession>
<gene>
    <name evidence="6" type="ORF">MKY91_04570</name>
</gene>
<comment type="caution">
    <text evidence="6">The sequence shown here is derived from an EMBL/GenBank/DDBJ whole genome shotgun (WGS) entry which is preliminary data.</text>
</comment>
<dbReference type="Gene3D" id="3.40.190.100">
    <property type="entry name" value="Glycine betaine-binding periplasmic protein, domain 2"/>
    <property type="match status" value="1"/>
</dbReference>
<proteinExistence type="predicted"/>
<dbReference type="PANTHER" id="PTHR47737:SF1">
    <property type="entry name" value="GLYCINE BETAINE_PROLINE BETAINE TRANSPORT SYSTEM PERMEASE PROTEIN PROW"/>
    <property type="match status" value="1"/>
</dbReference>
<comment type="subcellular location">
    <subcellularLocation>
        <location evidence="1">Cell membrane</location>
    </subcellularLocation>
</comment>
<keyword evidence="3" id="KW-1003">Cell membrane</keyword>
<reference evidence="6 7" key="1">
    <citation type="submission" date="2024-03" db="EMBL/GenBank/DDBJ databases">
        <title>Bacilli Hybrid Assemblies.</title>
        <authorList>
            <person name="Kovac J."/>
        </authorList>
    </citation>
    <scope>NUCLEOTIDE SEQUENCE [LARGE SCALE GENOMIC DNA]</scope>
    <source>
        <strain evidence="6 7">FSL R7-0666</strain>
    </source>
</reference>
<keyword evidence="7" id="KW-1185">Reference proteome</keyword>
<sequence length="284" mass="31144">MKNKIGLMLSTMTVITLVACGNSESKEAQVDEIMGVDPGAGVMMNTEKAIEEYGLSIPLQPSSDPAMTAALGDAYDKEESIAVTASYPHWIFIAYDLKYLEDPKGVYGETENIHTFTRDGLQEDAPEAFAVLDQFYWEPDDIGAVMLDVYEGKEPTEAASDWIESHQDKVSEWTDGVDPVSEGNITLSYVAWDSETASTHVVGKVLEDLGYTVNLTQLEPAFMWASVDSGDADAMVGAWLPQTHQAYYEDYKDNIVDLGANLEGARIGLAVPEYVDIDSIEDLK</sequence>
<evidence type="ECO:0000256" key="3">
    <source>
        <dbReference type="ARBA" id="ARBA00022475"/>
    </source>
</evidence>